<dbReference type="InterPro" id="IPR003703">
    <property type="entry name" value="Acyl_CoA_thio"/>
</dbReference>
<reference evidence="5 6" key="1">
    <citation type="submission" date="2016-03" db="EMBL/GenBank/DDBJ databases">
        <title>Shallow-sea hydrothermal system.</title>
        <authorList>
            <person name="Tang K."/>
        </authorList>
    </citation>
    <scope>NUCLEOTIDE SEQUENCE [LARGE SCALE GENOMIC DNA]</scope>
    <source>
        <strain evidence="5 6">JLT9</strain>
    </source>
</reference>
<dbReference type="CDD" id="cd03444">
    <property type="entry name" value="Thioesterase_II_repeat1"/>
    <property type="match status" value="1"/>
</dbReference>
<dbReference type="InterPro" id="IPR049449">
    <property type="entry name" value="TesB_ACOT8-like_N"/>
</dbReference>
<organism evidence="5 6">
    <name type="scientific">Serinicoccus hydrothermalis</name>
    <dbReference type="NCBI Taxonomy" id="1758689"/>
    <lineage>
        <taxon>Bacteria</taxon>
        <taxon>Bacillati</taxon>
        <taxon>Actinomycetota</taxon>
        <taxon>Actinomycetes</taxon>
        <taxon>Micrococcales</taxon>
        <taxon>Ornithinimicrobiaceae</taxon>
        <taxon>Serinicoccus</taxon>
    </lineage>
</organism>
<evidence type="ECO:0000313" key="6">
    <source>
        <dbReference type="Proteomes" id="UP000092482"/>
    </source>
</evidence>
<dbReference type="Proteomes" id="UP000092482">
    <property type="component" value="Chromosome"/>
</dbReference>
<evidence type="ECO:0000259" key="3">
    <source>
        <dbReference type="Pfam" id="PF02551"/>
    </source>
</evidence>
<evidence type="ECO:0000313" key="5">
    <source>
        <dbReference type="EMBL" id="ANS80054.1"/>
    </source>
</evidence>
<keyword evidence="2 5" id="KW-0378">Hydrolase</keyword>
<dbReference type="GO" id="GO:0009062">
    <property type="term" value="P:fatty acid catabolic process"/>
    <property type="evidence" value="ECO:0007669"/>
    <property type="project" value="TreeGrafter"/>
</dbReference>
<dbReference type="Pfam" id="PF02551">
    <property type="entry name" value="Acyl_CoA_thio"/>
    <property type="match status" value="1"/>
</dbReference>
<dbReference type="Gene3D" id="2.40.160.210">
    <property type="entry name" value="Acyl-CoA thioesterase, double hotdog domain"/>
    <property type="match status" value="1"/>
</dbReference>
<dbReference type="Pfam" id="PF13622">
    <property type="entry name" value="4HBT_3"/>
    <property type="match status" value="1"/>
</dbReference>
<dbReference type="AlphaFoldDB" id="A0A1B1NF40"/>
<dbReference type="PANTHER" id="PTHR11066">
    <property type="entry name" value="ACYL-COA THIOESTERASE"/>
    <property type="match status" value="1"/>
</dbReference>
<protein>
    <submittedName>
        <fullName evidence="5">Acyl-CoA thioesterase II</fullName>
        <ecNumber evidence="5">3.1.2.-</ecNumber>
    </submittedName>
</protein>
<dbReference type="EMBL" id="CP014989">
    <property type="protein sequence ID" value="ANS80054.1"/>
    <property type="molecule type" value="Genomic_DNA"/>
</dbReference>
<feature type="domain" description="Acyl-CoA thioesterase-like N-terminal HotDog" evidence="4">
    <location>
        <begin position="27"/>
        <end position="107"/>
    </location>
</feature>
<proteinExistence type="inferred from homology"/>
<dbReference type="CDD" id="cd03445">
    <property type="entry name" value="Thioesterase_II_repeat2"/>
    <property type="match status" value="1"/>
</dbReference>
<dbReference type="STRING" id="1758689.SGUI_2658"/>
<dbReference type="KEGG" id="serj:SGUI_2658"/>
<evidence type="ECO:0000259" key="4">
    <source>
        <dbReference type="Pfam" id="PF13622"/>
    </source>
</evidence>
<dbReference type="InterPro" id="IPR042171">
    <property type="entry name" value="Acyl-CoA_hotdog"/>
</dbReference>
<feature type="domain" description="Acyl-CoA thioesterase 2 C-terminal" evidence="3">
    <location>
        <begin position="178"/>
        <end position="282"/>
    </location>
</feature>
<accession>A0A1B1NF40</accession>
<gene>
    <name evidence="5" type="ORF">SGUI_2658</name>
</gene>
<dbReference type="PATRIC" id="fig|1758689.4.peg.2779"/>
<evidence type="ECO:0000256" key="1">
    <source>
        <dbReference type="ARBA" id="ARBA00006538"/>
    </source>
</evidence>
<comment type="similarity">
    <text evidence="1">Belongs to the C/M/P thioester hydrolase family.</text>
</comment>
<dbReference type="GO" id="GO:0006637">
    <property type="term" value="P:acyl-CoA metabolic process"/>
    <property type="evidence" value="ECO:0007669"/>
    <property type="project" value="InterPro"/>
</dbReference>
<dbReference type="PANTHER" id="PTHR11066:SF34">
    <property type="entry name" value="ACYL-COENZYME A THIOESTERASE 8"/>
    <property type="match status" value="1"/>
</dbReference>
<evidence type="ECO:0000256" key="2">
    <source>
        <dbReference type="ARBA" id="ARBA00022801"/>
    </source>
</evidence>
<dbReference type="InterPro" id="IPR025652">
    <property type="entry name" value="TesB_C"/>
</dbReference>
<name>A0A1B1NF40_9MICO</name>
<keyword evidence="6" id="KW-1185">Reference proteome</keyword>
<dbReference type="EC" id="3.1.2.-" evidence="5"/>
<dbReference type="InterPro" id="IPR029069">
    <property type="entry name" value="HotDog_dom_sf"/>
</dbReference>
<sequence>MAMDVSTVIQDLRIEQVGPDTFRGHAPQPHPVSTRAFGGHVLAQALLATGRTLPHGRLPQSLHAYFIRPGDFTRPLDFSVVRHRDGGALSARRVVVSQQGDAILELMVAGGPRWPETTSHDPMPQVSGPEGLSPVQEQLTPYADEWEGWFVRPRPFDLHYPDVPPRLAADGEQDPGPRSQVWVRARGDVPDDPLMQRCLLAYASDQTILDPVLTARWGTVMPGAQNVASLDHSMWFHAEPDVSEWLLFDQFSSAGTARTGLARGHVYRQDGRLVCTVTQEGLIRSSALR</sequence>
<dbReference type="GO" id="GO:0047617">
    <property type="term" value="F:fatty acyl-CoA hydrolase activity"/>
    <property type="evidence" value="ECO:0007669"/>
    <property type="project" value="InterPro"/>
</dbReference>
<dbReference type="SUPFAM" id="SSF54637">
    <property type="entry name" value="Thioesterase/thiol ester dehydrase-isomerase"/>
    <property type="match status" value="2"/>
</dbReference>